<name>A0ACB9L6V6_BAUVA</name>
<reference evidence="1 2" key="1">
    <citation type="journal article" date="2022" name="DNA Res.">
        <title>Chromosomal-level genome assembly of the orchid tree Bauhinia variegata (Leguminosae; Cercidoideae) supports the allotetraploid origin hypothesis of Bauhinia.</title>
        <authorList>
            <person name="Zhong Y."/>
            <person name="Chen Y."/>
            <person name="Zheng D."/>
            <person name="Pang J."/>
            <person name="Liu Y."/>
            <person name="Luo S."/>
            <person name="Meng S."/>
            <person name="Qian L."/>
            <person name="Wei D."/>
            <person name="Dai S."/>
            <person name="Zhou R."/>
        </authorList>
    </citation>
    <scope>NUCLEOTIDE SEQUENCE [LARGE SCALE GENOMIC DNA]</scope>
    <source>
        <strain evidence="1">BV-YZ2020</strain>
    </source>
</reference>
<sequence length="266" mass="30059">MKIVSVALRSLNGGLTRRFHPPLLRSLSTSTTLGYGTGDQQTDNSFESTGEFEQRIFGQNSGSNSKNDAFFSKLERLGKARANSRSTTNGLDNYLNDLDDEFNTLSDGMDGKLEKAARYFEYDSEDVDKDDYSYRYDTRFLPDMTYGKKDLDLTKPGVQRVVKREFTVTTDEALKKADFRNVRFLASFLTDAGIMIKRSQTGISAKAQRKIAREIKTARAFGLMPFTTMGNKAFRFGKTMEGLDEDFAYESYNDNRGADMEGDFRA</sequence>
<keyword evidence="2" id="KW-1185">Reference proteome</keyword>
<comment type="caution">
    <text evidence="1">The sequence shown here is derived from an EMBL/GenBank/DDBJ whole genome shotgun (WGS) entry which is preliminary data.</text>
</comment>
<proteinExistence type="predicted"/>
<organism evidence="1 2">
    <name type="scientific">Bauhinia variegata</name>
    <name type="common">Purple orchid tree</name>
    <name type="synonym">Phanera variegata</name>
    <dbReference type="NCBI Taxonomy" id="167791"/>
    <lineage>
        <taxon>Eukaryota</taxon>
        <taxon>Viridiplantae</taxon>
        <taxon>Streptophyta</taxon>
        <taxon>Embryophyta</taxon>
        <taxon>Tracheophyta</taxon>
        <taxon>Spermatophyta</taxon>
        <taxon>Magnoliopsida</taxon>
        <taxon>eudicotyledons</taxon>
        <taxon>Gunneridae</taxon>
        <taxon>Pentapetalae</taxon>
        <taxon>rosids</taxon>
        <taxon>fabids</taxon>
        <taxon>Fabales</taxon>
        <taxon>Fabaceae</taxon>
        <taxon>Cercidoideae</taxon>
        <taxon>Cercideae</taxon>
        <taxon>Bauhiniinae</taxon>
        <taxon>Bauhinia</taxon>
    </lineage>
</organism>
<dbReference type="EMBL" id="CM039437">
    <property type="protein sequence ID" value="KAI4305280.1"/>
    <property type="molecule type" value="Genomic_DNA"/>
</dbReference>
<dbReference type="Proteomes" id="UP000828941">
    <property type="component" value="Chromosome 12"/>
</dbReference>
<accession>A0ACB9L6V6</accession>
<evidence type="ECO:0000313" key="1">
    <source>
        <dbReference type="EMBL" id="KAI4305280.1"/>
    </source>
</evidence>
<evidence type="ECO:0000313" key="2">
    <source>
        <dbReference type="Proteomes" id="UP000828941"/>
    </source>
</evidence>
<gene>
    <name evidence="1" type="ORF">L6164_028653</name>
</gene>
<protein>
    <submittedName>
        <fullName evidence="1">Uncharacterized protein</fullName>
    </submittedName>
</protein>